<feature type="domain" description="Peptidase C1A papain C-terminal" evidence="3">
    <location>
        <begin position="138"/>
        <end position="374"/>
    </location>
</feature>
<dbReference type="Pfam" id="PF00112">
    <property type="entry name" value="Peptidase_C1"/>
    <property type="match status" value="1"/>
</dbReference>
<sequence>MICKIFFIVLICSIGTIHSLLNVQDFIDSILINEKNKINLIENDPILFQRIYNYFQLHYRKENFNKKVDWKKSERTQIFKSNLKYVLQHNENPLNTFKLKINEMSDWTDYERDQLRTKITNEPLNRNQLIQSRQHIQIPDFYDWTNQNRVPGAVTPVKNQRHCGSCYAFAMVGALEKTYAQIYNQSGPLSPQELIDCSYANGCEGGSFTDTFNYIRDNGFRLNLEKDYPSTIDGKQREKCEKKTGVLLSFNSKYPLQYEQLPSEDETYMKQVVYTRGPIYFSFNCGKREGNDTILREVSNKFDHYASGIFDVPGCPAYRNMNHALVIVGYGTENGIDYWKVKNSWGTSWGDNGYIKIRRNKNMCGIASYPYYVGLF</sequence>
<evidence type="ECO:0000256" key="2">
    <source>
        <dbReference type="SAM" id="SignalP"/>
    </source>
</evidence>
<dbReference type="AlphaFoldDB" id="A0A815L351"/>
<reference evidence="4" key="1">
    <citation type="submission" date="2021-02" db="EMBL/GenBank/DDBJ databases">
        <authorList>
            <person name="Nowell W R."/>
        </authorList>
    </citation>
    <scope>NUCLEOTIDE SEQUENCE</scope>
</reference>
<dbReference type="OrthoDB" id="10253408at2759"/>
<dbReference type="GO" id="GO:0008234">
    <property type="term" value="F:cysteine-type peptidase activity"/>
    <property type="evidence" value="ECO:0007669"/>
    <property type="project" value="InterPro"/>
</dbReference>
<name>A0A815L351_ADIRI</name>
<evidence type="ECO:0000313" key="7">
    <source>
        <dbReference type="Proteomes" id="UP000663852"/>
    </source>
</evidence>
<gene>
    <name evidence="4" type="ORF">EDS130_LOCUS36246</name>
    <name evidence="5" type="ORF">XAT740_LOCUS40440</name>
</gene>
<dbReference type="InterPro" id="IPR025660">
    <property type="entry name" value="Pept_his_AS"/>
</dbReference>
<dbReference type="InterPro" id="IPR013201">
    <property type="entry name" value="Prot_inhib_I29"/>
</dbReference>
<protein>
    <recommendedName>
        <fullName evidence="3">Peptidase C1A papain C-terminal domain-containing protein</fullName>
    </recommendedName>
</protein>
<evidence type="ECO:0000313" key="5">
    <source>
        <dbReference type="EMBL" id="CAF1514963.1"/>
    </source>
</evidence>
<feature type="chain" id="PRO_5035606568" description="Peptidase C1A papain C-terminal domain-containing protein" evidence="2">
    <location>
        <begin position="20"/>
        <end position="376"/>
    </location>
</feature>
<feature type="signal peptide" evidence="2">
    <location>
        <begin position="1"/>
        <end position="19"/>
    </location>
</feature>
<dbReference type="PANTHER" id="PTHR12411">
    <property type="entry name" value="CYSTEINE PROTEASE FAMILY C1-RELATED"/>
    <property type="match status" value="1"/>
</dbReference>
<keyword evidence="2" id="KW-0732">Signal</keyword>
<evidence type="ECO:0000313" key="6">
    <source>
        <dbReference type="Proteomes" id="UP000663828"/>
    </source>
</evidence>
<comment type="caution">
    <text evidence="4">The sequence shown here is derived from an EMBL/GenBank/DDBJ whole genome shotgun (WGS) entry which is preliminary data.</text>
</comment>
<dbReference type="EMBL" id="CAJNOR010004600">
    <property type="protein sequence ID" value="CAF1514963.1"/>
    <property type="molecule type" value="Genomic_DNA"/>
</dbReference>
<dbReference type="Proteomes" id="UP000663828">
    <property type="component" value="Unassembled WGS sequence"/>
</dbReference>
<dbReference type="Gene3D" id="3.90.70.10">
    <property type="entry name" value="Cysteine proteinases"/>
    <property type="match status" value="1"/>
</dbReference>
<organism evidence="4 7">
    <name type="scientific">Adineta ricciae</name>
    <name type="common">Rotifer</name>
    <dbReference type="NCBI Taxonomy" id="249248"/>
    <lineage>
        <taxon>Eukaryota</taxon>
        <taxon>Metazoa</taxon>
        <taxon>Spiralia</taxon>
        <taxon>Gnathifera</taxon>
        <taxon>Rotifera</taxon>
        <taxon>Eurotatoria</taxon>
        <taxon>Bdelloidea</taxon>
        <taxon>Adinetida</taxon>
        <taxon>Adinetidae</taxon>
        <taxon>Adineta</taxon>
    </lineage>
</organism>
<dbReference type="EMBL" id="CAJNOJ010000333">
    <property type="protein sequence ID" value="CAF1404396.1"/>
    <property type="molecule type" value="Genomic_DNA"/>
</dbReference>
<accession>A0A815L351</accession>
<evidence type="ECO:0000313" key="4">
    <source>
        <dbReference type="EMBL" id="CAF1404396.1"/>
    </source>
</evidence>
<dbReference type="InterPro" id="IPR038765">
    <property type="entry name" value="Papain-like_cys_pep_sf"/>
</dbReference>
<dbReference type="Pfam" id="PF08246">
    <property type="entry name" value="Inhibitor_I29"/>
    <property type="match status" value="1"/>
</dbReference>
<comment type="similarity">
    <text evidence="1">Belongs to the peptidase C1 family.</text>
</comment>
<keyword evidence="6" id="KW-1185">Reference proteome</keyword>
<dbReference type="InterPro" id="IPR000668">
    <property type="entry name" value="Peptidase_C1A_C"/>
</dbReference>
<dbReference type="Proteomes" id="UP000663852">
    <property type="component" value="Unassembled WGS sequence"/>
</dbReference>
<dbReference type="InterPro" id="IPR039417">
    <property type="entry name" value="Peptidase_C1A_papain-like"/>
</dbReference>
<dbReference type="PROSITE" id="PS00639">
    <property type="entry name" value="THIOL_PROTEASE_HIS"/>
    <property type="match status" value="1"/>
</dbReference>
<dbReference type="PRINTS" id="PR00705">
    <property type="entry name" value="PAPAIN"/>
</dbReference>
<proteinExistence type="inferred from homology"/>
<evidence type="ECO:0000256" key="1">
    <source>
        <dbReference type="ARBA" id="ARBA00008455"/>
    </source>
</evidence>
<evidence type="ECO:0000259" key="3">
    <source>
        <dbReference type="SMART" id="SM00645"/>
    </source>
</evidence>
<dbReference type="GO" id="GO:0006508">
    <property type="term" value="P:proteolysis"/>
    <property type="evidence" value="ECO:0007669"/>
    <property type="project" value="InterPro"/>
</dbReference>
<dbReference type="SUPFAM" id="SSF54001">
    <property type="entry name" value="Cysteine proteinases"/>
    <property type="match status" value="1"/>
</dbReference>
<dbReference type="CDD" id="cd02248">
    <property type="entry name" value="Peptidase_C1A"/>
    <property type="match status" value="1"/>
</dbReference>
<dbReference type="SMART" id="SM00645">
    <property type="entry name" value="Pept_C1"/>
    <property type="match status" value="1"/>
</dbReference>
<dbReference type="InterPro" id="IPR013128">
    <property type="entry name" value="Peptidase_C1A"/>
</dbReference>